<accession>A0A7S3V6R1</accession>
<proteinExistence type="predicted"/>
<evidence type="ECO:0000313" key="1">
    <source>
        <dbReference type="EMBL" id="CAE0460506.1"/>
    </source>
</evidence>
<protein>
    <recommendedName>
        <fullName evidence="2">FCP1 homology domain-containing protein</fullName>
    </recommendedName>
</protein>
<name>A0A7S3V6R1_9STRA</name>
<dbReference type="SUPFAM" id="SSF56784">
    <property type="entry name" value="HAD-like"/>
    <property type="match status" value="1"/>
</dbReference>
<dbReference type="InterPro" id="IPR036412">
    <property type="entry name" value="HAD-like_sf"/>
</dbReference>
<dbReference type="AlphaFoldDB" id="A0A7S3V6R1"/>
<evidence type="ECO:0008006" key="2">
    <source>
        <dbReference type="Google" id="ProtNLM"/>
    </source>
</evidence>
<dbReference type="EMBL" id="HBIO01007192">
    <property type="protein sequence ID" value="CAE0460506.1"/>
    <property type="molecule type" value="Transcribed_RNA"/>
</dbReference>
<reference evidence="1" key="1">
    <citation type="submission" date="2021-01" db="EMBL/GenBank/DDBJ databases">
        <authorList>
            <person name="Corre E."/>
            <person name="Pelletier E."/>
            <person name="Niang G."/>
            <person name="Scheremetjew M."/>
            <person name="Finn R."/>
            <person name="Kale V."/>
            <person name="Holt S."/>
            <person name="Cochrane G."/>
            <person name="Meng A."/>
            <person name="Brown T."/>
            <person name="Cohen L."/>
        </authorList>
    </citation>
    <scope>NUCLEOTIDE SEQUENCE</scope>
    <source>
        <strain evidence="1">MM31A-1</strain>
    </source>
</reference>
<sequence length="184" mass="20666">MMSRKFGQRQTCEEAVSHLLNKGINFLALDFDQTIIDIHTGGRFKGTTTELARHVRPMFAQLITCAHDAGINIGIVTFSPQVQQIGHVMEIMFPEFAHEIVIRGRDRSFHYEGNGMKEGKQPFMASAVEEIMTKNTNLVITKNTTLLVDDDADNIELALRDGVRAIVLDPDRSQLLVRDIISMP</sequence>
<gene>
    <name evidence="1" type="ORF">CDEB00056_LOCUS5347</name>
</gene>
<organism evidence="1">
    <name type="scientific">Chaetoceros debilis</name>
    <dbReference type="NCBI Taxonomy" id="122233"/>
    <lineage>
        <taxon>Eukaryota</taxon>
        <taxon>Sar</taxon>
        <taxon>Stramenopiles</taxon>
        <taxon>Ochrophyta</taxon>
        <taxon>Bacillariophyta</taxon>
        <taxon>Coscinodiscophyceae</taxon>
        <taxon>Chaetocerotophycidae</taxon>
        <taxon>Chaetocerotales</taxon>
        <taxon>Chaetocerotaceae</taxon>
        <taxon>Chaetoceros</taxon>
    </lineage>
</organism>